<proteinExistence type="inferred from homology"/>
<dbReference type="InterPro" id="IPR044946">
    <property type="entry name" value="Restrct_endonuc_typeI_TRD_sf"/>
</dbReference>
<dbReference type="GO" id="GO:0009307">
    <property type="term" value="P:DNA restriction-modification system"/>
    <property type="evidence" value="ECO:0007669"/>
    <property type="project" value="UniProtKB-KW"/>
</dbReference>
<keyword evidence="6" id="KW-1185">Reference proteome</keyword>
<dbReference type="SUPFAM" id="SSF116734">
    <property type="entry name" value="DNA methylase specificity domain"/>
    <property type="match status" value="1"/>
</dbReference>
<dbReference type="PANTHER" id="PTHR30408">
    <property type="entry name" value="TYPE-1 RESTRICTION ENZYME ECOKI SPECIFICITY PROTEIN"/>
    <property type="match status" value="1"/>
</dbReference>
<sequence length="180" mass="20718">MQCNKNIPELRFPEFEEEWEEKKLSQINKITMGQSPSSKYYTKNQNDTILVQGNQDIANNYVIPRIYTSKITKIAKKGEILLTVRAPVGDIVITQYDVCIGRGVCSIKPSISTGFMFFYLAKLNSKNQWNKYIQGSTFESINSKDIKSMKIKIPKSSKEQEKIANFLTCIDQKIELMEKK</sequence>
<organism evidence="5 6">
    <name type="scientific">Methanosphaera stadtmanae (strain ATCC 43021 / DSM 3091 / JCM 11832 / MCB-3)</name>
    <dbReference type="NCBI Taxonomy" id="339860"/>
    <lineage>
        <taxon>Archaea</taxon>
        <taxon>Methanobacteriati</taxon>
        <taxon>Methanobacteriota</taxon>
        <taxon>Methanomada group</taxon>
        <taxon>Methanobacteria</taxon>
        <taxon>Methanobacteriales</taxon>
        <taxon>Methanobacteriaceae</taxon>
        <taxon>Methanosphaera</taxon>
    </lineage>
</organism>
<dbReference type="REBASE" id="11791">
    <property type="entry name" value="S.MstDORF453P"/>
</dbReference>
<dbReference type="eggNOG" id="arCOG02626">
    <property type="taxonomic scope" value="Archaea"/>
</dbReference>
<accession>Q2NH48</accession>
<evidence type="ECO:0000313" key="6">
    <source>
        <dbReference type="Proteomes" id="UP000001931"/>
    </source>
</evidence>
<dbReference type="PANTHER" id="PTHR30408:SF13">
    <property type="entry name" value="TYPE I RESTRICTION ENZYME HINDI SPECIFICITY SUBUNIT"/>
    <property type="match status" value="1"/>
</dbReference>
<evidence type="ECO:0000313" key="5">
    <source>
        <dbReference type="EMBL" id="ABC56855.1"/>
    </source>
</evidence>
<evidence type="ECO:0000256" key="2">
    <source>
        <dbReference type="ARBA" id="ARBA00022747"/>
    </source>
</evidence>
<dbReference type="HOGENOM" id="CLU_021095_9_2_2"/>
<keyword evidence="3" id="KW-0238">DNA-binding</keyword>
<reference evidence="5 6" key="1">
    <citation type="journal article" date="2006" name="J. Bacteriol.">
        <title>The genome sequence of Methanosphaera stadtmanae reveals why this human intestinal archaeon is restricted to methanol and H2 for methane formation and ATP synthesis.</title>
        <authorList>
            <person name="Fricke W.F."/>
            <person name="Seedorf H."/>
            <person name="Henne A."/>
            <person name="Kruer M."/>
            <person name="Liesegang H."/>
            <person name="Hedderich R."/>
            <person name="Gottschalk G."/>
            <person name="Thauer R.K."/>
        </authorList>
    </citation>
    <scope>NUCLEOTIDE SEQUENCE [LARGE SCALE GENOMIC DNA]</scope>
    <source>
        <strain evidence="6">ATCC 43021 / DSM 3091 / JCM 11832 / MCB-3</strain>
    </source>
</reference>
<dbReference type="InterPro" id="IPR052021">
    <property type="entry name" value="Type-I_RS_S_subunit"/>
</dbReference>
<dbReference type="RefSeq" id="WP_011406055.1">
    <property type="nucleotide sequence ID" value="NC_007681.1"/>
</dbReference>
<dbReference type="AlphaFoldDB" id="Q2NH48"/>
<dbReference type="Proteomes" id="UP000001931">
    <property type="component" value="Chromosome"/>
</dbReference>
<keyword evidence="2" id="KW-0680">Restriction system</keyword>
<evidence type="ECO:0000256" key="1">
    <source>
        <dbReference type="ARBA" id="ARBA00010923"/>
    </source>
</evidence>
<comment type="similarity">
    <text evidence="1">Belongs to the type-I restriction system S methylase family.</text>
</comment>
<evidence type="ECO:0000259" key="4">
    <source>
        <dbReference type="Pfam" id="PF01420"/>
    </source>
</evidence>
<dbReference type="Gene3D" id="3.90.220.20">
    <property type="entry name" value="DNA methylase specificity domains"/>
    <property type="match status" value="1"/>
</dbReference>
<protein>
    <recommendedName>
        <fullName evidence="4">Type I restriction modification DNA specificity domain-containing protein</fullName>
    </recommendedName>
</protein>
<dbReference type="OrthoDB" id="81835at2157"/>
<dbReference type="GeneID" id="3855106"/>
<dbReference type="InterPro" id="IPR000055">
    <property type="entry name" value="Restrct_endonuc_typeI_TRD"/>
</dbReference>
<name>Q2NH48_METST</name>
<dbReference type="KEGG" id="mst:Msp_0455"/>
<feature type="domain" description="Type I restriction modification DNA specificity" evidence="4">
    <location>
        <begin position="17"/>
        <end position="180"/>
    </location>
</feature>
<evidence type="ECO:0000256" key="3">
    <source>
        <dbReference type="ARBA" id="ARBA00023125"/>
    </source>
</evidence>
<gene>
    <name evidence="5" type="ordered locus">Msp_0455</name>
</gene>
<dbReference type="STRING" id="339860.Msp_0455"/>
<dbReference type="GO" id="GO:0003677">
    <property type="term" value="F:DNA binding"/>
    <property type="evidence" value="ECO:0007669"/>
    <property type="project" value="UniProtKB-KW"/>
</dbReference>
<dbReference type="Pfam" id="PF01420">
    <property type="entry name" value="Methylase_S"/>
    <property type="match status" value="1"/>
</dbReference>
<dbReference type="EMBL" id="CP000102">
    <property type="protein sequence ID" value="ABC56855.1"/>
    <property type="molecule type" value="Genomic_DNA"/>
</dbReference>